<evidence type="ECO:0000313" key="2">
    <source>
        <dbReference type="EMBL" id="KUJ73325.1"/>
    </source>
</evidence>
<dbReference type="SUPFAM" id="SSF55073">
    <property type="entry name" value="Nucleotide cyclase"/>
    <property type="match status" value="1"/>
</dbReference>
<dbReference type="STRING" id="1685379.AVO45_14645"/>
<dbReference type="InterPro" id="IPR029787">
    <property type="entry name" value="Nucleotide_cyclase"/>
</dbReference>
<dbReference type="InterPro" id="IPR050697">
    <property type="entry name" value="Adenylyl/Guanylyl_Cyclase_3/4"/>
</dbReference>
<dbReference type="Proteomes" id="UP000053791">
    <property type="component" value="Unassembled WGS sequence"/>
</dbReference>
<dbReference type="RefSeq" id="WP_068349703.1">
    <property type="nucleotide sequence ID" value="NZ_LQBQ01000038.1"/>
</dbReference>
<keyword evidence="3" id="KW-1185">Reference proteome</keyword>
<dbReference type="Gene3D" id="3.30.70.1230">
    <property type="entry name" value="Nucleotide cyclase"/>
    <property type="match status" value="1"/>
</dbReference>
<dbReference type="InterPro" id="IPR011990">
    <property type="entry name" value="TPR-like_helical_dom_sf"/>
</dbReference>
<accession>A0A0X3TC19</accession>
<dbReference type="SMART" id="SM00044">
    <property type="entry name" value="CYCc"/>
    <property type="match status" value="1"/>
</dbReference>
<evidence type="ECO:0000259" key="1">
    <source>
        <dbReference type="PROSITE" id="PS50125"/>
    </source>
</evidence>
<gene>
    <name evidence="2" type="ORF">AVO45_14645</name>
</gene>
<dbReference type="OrthoDB" id="54411at2"/>
<reference evidence="2 3" key="1">
    <citation type="submission" date="2015-12" db="EMBL/GenBank/DDBJ databases">
        <authorList>
            <person name="Shamseldin A."/>
            <person name="Moawad H."/>
            <person name="Abd El-Rahim W.M."/>
            <person name="Sadowsky M.J."/>
        </authorList>
    </citation>
    <scope>NUCLEOTIDE SEQUENCE [LARGE SCALE GENOMIC DNA]</scope>
    <source>
        <strain evidence="2 3">ZGT118</strain>
    </source>
</reference>
<proteinExistence type="predicted"/>
<dbReference type="AlphaFoldDB" id="A0A0X3TC19"/>
<dbReference type="Gene3D" id="1.25.40.10">
    <property type="entry name" value="Tetratricopeptide repeat domain"/>
    <property type="match status" value="1"/>
</dbReference>
<dbReference type="InterPro" id="IPR001054">
    <property type="entry name" value="A/G_cyclase"/>
</dbReference>
<dbReference type="GO" id="GO:0035556">
    <property type="term" value="P:intracellular signal transduction"/>
    <property type="evidence" value="ECO:0007669"/>
    <property type="project" value="InterPro"/>
</dbReference>
<dbReference type="GO" id="GO:0004016">
    <property type="term" value="F:adenylate cyclase activity"/>
    <property type="evidence" value="ECO:0007669"/>
    <property type="project" value="UniProtKB-ARBA"/>
</dbReference>
<dbReference type="PANTHER" id="PTHR43081">
    <property type="entry name" value="ADENYLATE CYCLASE, TERMINAL-DIFFERENTIATION SPECIFIC-RELATED"/>
    <property type="match status" value="1"/>
</dbReference>
<comment type="caution">
    <text evidence="2">The sequence shown here is derived from an EMBL/GenBank/DDBJ whole genome shotgun (WGS) entry which is preliminary data.</text>
</comment>
<evidence type="ECO:0000313" key="3">
    <source>
        <dbReference type="Proteomes" id="UP000053791"/>
    </source>
</evidence>
<dbReference type="PROSITE" id="PS50125">
    <property type="entry name" value="GUANYLATE_CYCLASE_2"/>
    <property type="match status" value="1"/>
</dbReference>
<dbReference type="GO" id="GO:0006171">
    <property type="term" value="P:cAMP biosynthetic process"/>
    <property type="evidence" value="ECO:0007669"/>
    <property type="project" value="TreeGrafter"/>
</dbReference>
<dbReference type="EMBL" id="LQBQ01000038">
    <property type="protein sequence ID" value="KUJ73325.1"/>
    <property type="molecule type" value="Genomic_DNA"/>
</dbReference>
<feature type="domain" description="Guanylate cyclase" evidence="1">
    <location>
        <begin position="12"/>
        <end position="127"/>
    </location>
</feature>
<organism evidence="2 3">
    <name type="scientific">Ruegeria marisrubri</name>
    <dbReference type="NCBI Taxonomy" id="1685379"/>
    <lineage>
        <taxon>Bacteria</taxon>
        <taxon>Pseudomonadati</taxon>
        <taxon>Pseudomonadota</taxon>
        <taxon>Alphaproteobacteria</taxon>
        <taxon>Rhodobacterales</taxon>
        <taxon>Roseobacteraceae</taxon>
        <taxon>Ruegeria</taxon>
    </lineage>
</organism>
<dbReference type="CDD" id="cd07302">
    <property type="entry name" value="CHD"/>
    <property type="match status" value="1"/>
</dbReference>
<dbReference type="Pfam" id="PF00211">
    <property type="entry name" value="Guanylate_cyc"/>
    <property type="match status" value="1"/>
</dbReference>
<protein>
    <recommendedName>
        <fullName evidence="1">Guanylate cyclase domain-containing protein</fullName>
    </recommendedName>
</protein>
<name>A0A0X3TC19_9RHOB</name>
<dbReference type="PANTHER" id="PTHR43081:SF19">
    <property type="entry name" value="PH-SENSITIVE ADENYLATE CYCLASE RV1264"/>
    <property type="match status" value="1"/>
</dbReference>
<sequence length="587" mass="63642">MTEPSSERRLAAVVSADVAGYARLMGRDEEGTLEALRSHRRELIDDLITRHGGRIVKTMGDGFLIEFPSAIEAVRCSVEFQKQMAARNAPIPDDKRIEFRIGINVGDVIHEEDDIFGSGVNLAARLQTESDPGGICLSEPVVQHVRGQMELDVEDMGERALKNIERPVRVFRLRGFGGGVRIAAGSPLPIAPRRPSIAILPFRNLTPGNEAAFVADGIALGIQTLLVQLSNIFLVNACRHPGYRNGEASAAEALASVPVSFALEGAVQTAGARVRASVQVTELATGNAIWADRYDRDLSDVFALQDDIAREVASALSVRLVGGHVASDFTVGLDTPDAWEHFLRGINDLYEWNQGACRAAIPHFRTLAQVHPESALGACYLSLLHYALAVEGWGQDPAAEMEQAKCWSEQAVSLPEGNNGLGHAVLAAISLNERRHEQSLILSRQGVAYRSNCPFAISQLGRTETFSGDCDAGIKHAREALRIRMAHPPSMVNMLAVGHRDKGQLQQAIRVAQAARDIDHKQLEPLVTLCSSHALAGDLEAAGEASRRILSLDPDFSATAYTDRQPYLSPRTPERIRQSLLSAGLPV</sequence>
<dbReference type="SUPFAM" id="SSF48452">
    <property type="entry name" value="TPR-like"/>
    <property type="match status" value="1"/>
</dbReference>